<reference evidence="1 2" key="1">
    <citation type="journal article" date="2014" name="Curr. Microbiol.">
        <title>Spirosoma radiotolerans sp. nov., a gamma-radiation-resistant bacterium isolated from gamma ray-irradiated soil.</title>
        <authorList>
            <person name="Lee J.J."/>
            <person name="Srinivasan S."/>
            <person name="Lim S."/>
            <person name="Joe M."/>
            <person name="Im S."/>
            <person name="Bae S.I."/>
            <person name="Park K.R."/>
            <person name="Han J.H."/>
            <person name="Park S.H."/>
            <person name="Joo B.M."/>
            <person name="Park S.J."/>
            <person name="Kim M.K."/>
        </authorList>
    </citation>
    <scope>NUCLEOTIDE SEQUENCE [LARGE SCALE GENOMIC DNA]</scope>
    <source>
        <strain evidence="1 2">DG5A</strain>
    </source>
</reference>
<dbReference type="AlphaFoldDB" id="A0A0E3V6D1"/>
<gene>
    <name evidence="1" type="ORF">SD10_05375</name>
</gene>
<dbReference type="KEGG" id="srd:SD10_05375"/>
<keyword evidence="2" id="KW-1185">Reference proteome</keyword>
<sequence length="76" mass="8543">MSELPEQTRNDLRRIGGELSRLSFEVLTVVGVSDQDAPSQKRLTEVMDSIEQAIQGLAEIITYDPSDNDDDFQDDE</sequence>
<dbReference type="EMBL" id="CP010429">
    <property type="protein sequence ID" value="AKD54426.1"/>
    <property type="molecule type" value="Genomic_DNA"/>
</dbReference>
<dbReference type="RefSeq" id="WP_046376022.1">
    <property type="nucleotide sequence ID" value="NZ_CP010429.1"/>
</dbReference>
<dbReference type="OrthoDB" id="9891420at2"/>
<organism evidence="1 2">
    <name type="scientific">Spirosoma radiotolerans</name>
    <dbReference type="NCBI Taxonomy" id="1379870"/>
    <lineage>
        <taxon>Bacteria</taxon>
        <taxon>Pseudomonadati</taxon>
        <taxon>Bacteroidota</taxon>
        <taxon>Cytophagia</taxon>
        <taxon>Cytophagales</taxon>
        <taxon>Cytophagaceae</taxon>
        <taxon>Spirosoma</taxon>
    </lineage>
</organism>
<evidence type="ECO:0008006" key="3">
    <source>
        <dbReference type="Google" id="ProtNLM"/>
    </source>
</evidence>
<evidence type="ECO:0000313" key="1">
    <source>
        <dbReference type="EMBL" id="AKD54426.1"/>
    </source>
</evidence>
<dbReference type="PATRIC" id="fig|1379870.5.peg.1167"/>
<evidence type="ECO:0000313" key="2">
    <source>
        <dbReference type="Proteomes" id="UP000033054"/>
    </source>
</evidence>
<accession>A0A0E3V6D1</accession>
<dbReference type="STRING" id="1379870.SD10_05375"/>
<protein>
    <recommendedName>
        <fullName evidence="3">Histidine kinase</fullName>
    </recommendedName>
</protein>
<proteinExistence type="predicted"/>
<name>A0A0E3V6D1_9BACT</name>
<dbReference type="Proteomes" id="UP000033054">
    <property type="component" value="Chromosome"/>
</dbReference>
<dbReference type="HOGENOM" id="CLU_2652644_0_0_10"/>